<keyword evidence="2 7" id="KW-0813">Transport</keyword>
<organism evidence="10 11">
    <name type="scientific">Gandjariella thermophila</name>
    <dbReference type="NCBI Taxonomy" id="1931992"/>
    <lineage>
        <taxon>Bacteria</taxon>
        <taxon>Bacillati</taxon>
        <taxon>Actinomycetota</taxon>
        <taxon>Actinomycetes</taxon>
        <taxon>Pseudonocardiales</taxon>
        <taxon>Pseudonocardiaceae</taxon>
        <taxon>Gandjariella</taxon>
    </lineage>
</organism>
<evidence type="ECO:0000256" key="7">
    <source>
        <dbReference type="RuleBase" id="RU363032"/>
    </source>
</evidence>
<dbReference type="PANTHER" id="PTHR47737:SF1">
    <property type="entry name" value="GLYCINE BETAINE_PROLINE BETAINE TRANSPORT SYSTEM PERMEASE PROTEIN PROW"/>
    <property type="match status" value="1"/>
</dbReference>
<accession>A0A4D4J2N0</accession>
<keyword evidence="11" id="KW-1185">Reference proteome</keyword>
<comment type="similarity">
    <text evidence="7">Belongs to the binding-protein-dependent transport system permease family.</text>
</comment>
<feature type="transmembrane region" description="Helical" evidence="7">
    <location>
        <begin position="250"/>
        <end position="268"/>
    </location>
</feature>
<feature type="domain" description="ABC transmembrane type-1" evidence="9">
    <location>
        <begin position="90"/>
        <end position="269"/>
    </location>
</feature>
<dbReference type="Proteomes" id="UP000298860">
    <property type="component" value="Unassembled WGS sequence"/>
</dbReference>
<dbReference type="GO" id="GO:0015226">
    <property type="term" value="F:carnitine transmembrane transporter activity"/>
    <property type="evidence" value="ECO:0007669"/>
    <property type="project" value="TreeGrafter"/>
</dbReference>
<dbReference type="GO" id="GO:0015871">
    <property type="term" value="P:choline transport"/>
    <property type="evidence" value="ECO:0007669"/>
    <property type="project" value="TreeGrafter"/>
</dbReference>
<evidence type="ECO:0000256" key="8">
    <source>
        <dbReference type="SAM" id="MobiDB-lite"/>
    </source>
</evidence>
<evidence type="ECO:0000256" key="2">
    <source>
        <dbReference type="ARBA" id="ARBA00022448"/>
    </source>
</evidence>
<dbReference type="Pfam" id="PF00528">
    <property type="entry name" value="BPD_transp_1"/>
    <property type="match status" value="1"/>
</dbReference>
<proteinExistence type="inferred from homology"/>
<evidence type="ECO:0000256" key="5">
    <source>
        <dbReference type="ARBA" id="ARBA00022989"/>
    </source>
</evidence>
<dbReference type="AlphaFoldDB" id="A0A4D4J2N0"/>
<evidence type="ECO:0000259" key="9">
    <source>
        <dbReference type="PROSITE" id="PS50928"/>
    </source>
</evidence>
<dbReference type="InterPro" id="IPR000515">
    <property type="entry name" value="MetI-like"/>
</dbReference>
<evidence type="ECO:0000313" key="10">
    <source>
        <dbReference type="EMBL" id="GDY29674.1"/>
    </source>
</evidence>
<dbReference type="PROSITE" id="PS50928">
    <property type="entry name" value="ABC_TM1"/>
    <property type="match status" value="1"/>
</dbReference>
<dbReference type="InterPro" id="IPR035906">
    <property type="entry name" value="MetI-like_sf"/>
</dbReference>
<sequence length="310" mass="32900">MSDLLNFDIGQPVNVAIDWLKSHLGPLFDAVSAVMVELINAVLFVLTAPHAMVVTAVFTVLAFLARRWGFAVFTLIAFLLIQQMQLWTQAMQTLAVVIVASVIAVLIGVPVGIWAARNATVSNVVRPILDFMQTLPVFVYLIPSVFLFGIGVVPGVMATTVFAIPPAVRLTELGIRQVDKEVVEAALAFGTKPRQLLRDVQMPLAMPSIMAGVNQVIMLALSMVVIAGMVGAGGLGAVVVQGISTLDVGVGFKGGLAVVFLAIFLDRVTNSLATARRPAGSWLPWRPRKGPQTRPSEAGAQRAPLGAVSS</sequence>
<evidence type="ECO:0000256" key="6">
    <source>
        <dbReference type="ARBA" id="ARBA00023136"/>
    </source>
</evidence>
<comment type="caution">
    <text evidence="10">The sequence shown here is derived from an EMBL/GenBank/DDBJ whole genome shotgun (WGS) entry which is preliminary data.</text>
</comment>
<comment type="subcellular location">
    <subcellularLocation>
        <location evidence="7">Cell membrane</location>
        <topology evidence="7">Multi-pass membrane protein</topology>
    </subcellularLocation>
    <subcellularLocation>
        <location evidence="1">Membrane</location>
        <topology evidence="1">Multi-pass membrane protein</topology>
    </subcellularLocation>
</comment>
<evidence type="ECO:0000256" key="3">
    <source>
        <dbReference type="ARBA" id="ARBA00022475"/>
    </source>
</evidence>
<evidence type="ECO:0000256" key="4">
    <source>
        <dbReference type="ARBA" id="ARBA00022692"/>
    </source>
</evidence>
<dbReference type="GO" id="GO:0043190">
    <property type="term" value="C:ATP-binding cassette (ABC) transporter complex"/>
    <property type="evidence" value="ECO:0007669"/>
    <property type="project" value="TreeGrafter"/>
</dbReference>
<keyword evidence="3" id="KW-1003">Cell membrane</keyword>
<gene>
    <name evidence="10" type="ORF">GTS_13070</name>
</gene>
<dbReference type="CDD" id="cd06261">
    <property type="entry name" value="TM_PBP2"/>
    <property type="match status" value="1"/>
</dbReference>
<dbReference type="FunFam" id="1.10.3720.10:FF:000001">
    <property type="entry name" value="Glycine betaine ABC transporter, permease"/>
    <property type="match status" value="1"/>
</dbReference>
<keyword evidence="6 7" id="KW-0472">Membrane</keyword>
<feature type="transmembrane region" description="Helical" evidence="7">
    <location>
        <begin position="52"/>
        <end position="81"/>
    </location>
</feature>
<dbReference type="OrthoDB" id="9815258at2"/>
<keyword evidence="4 7" id="KW-0812">Transmembrane</keyword>
<evidence type="ECO:0000313" key="11">
    <source>
        <dbReference type="Proteomes" id="UP000298860"/>
    </source>
</evidence>
<name>A0A4D4J2N0_9PSEU</name>
<feature type="transmembrane region" description="Helical" evidence="7">
    <location>
        <begin position="137"/>
        <end position="164"/>
    </location>
</feature>
<dbReference type="RefSeq" id="WP_137812845.1">
    <property type="nucleotide sequence ID" value="NZ_BJFL01000004.1"/>
</dbReference>
<dbReference type="GO" id="GO:0005275">
    <property type="term" value="F:amine transmembrane transporter activity"/>
    <property type="evidence" value="ECO:0007669"/>
    <property type="project" value="TreeGrafter"/>
</dbReference>
<reference evidence="11" key="1">
    <citation type="submission" date="2019-04" db="EMBL/GenBank/DDBJ databases">
        <title>Draft genome sequence of Pseudonocardiaceae bacterium SL3-2-4.</title>
        <authorList>
            <person name="Ningsih F."/>
            <person name="Yokota A."/>
            <person name="Sakai Y."/>
            <person name="Nanatani K."/>
            <person name="Yabe S."/>
            <person name="Oetari A."/>
            <person name="Sjamsuridzal W."/>
        </authorList>
    </citation>
    <scope>NUCLEOTIDE SEQUENCE [LARGE SCALE GENOMIC DNA]</scope>
    <source>
        <strain evidence="11">SL3-2-4</strain>
    </source>
</reference>
<dbReference type="PANTHER" id="PTHR47737">
    <property type="entry name" value="GLYCINE BETAINE/PROLINE BETAINE TRANSPORT SYSTEM PERMEASE PROTEIN PROW"/>
    <property type="match status" value="1"/>
</dbReference>
<dbReference type="EMBL" id="BJFL01000004">
    <property type="protein sequence ID" value="GDY29674.1"/>
    <property type="molecule type" value="Genomic_DNA"/>
</dbReference>
<protein>
    <submittedName>
        <fullName evidence="10">Glycine/betaine ABC transporter permease</fullName>
    </submittedName>
</protein>
<feature type="region of interest" description="Disordered" evidence="8">
    <location>
        <begin position="280"/>
        <end position="310"/>
    </location>
</feature>
<feature type="transmembrane region" description="Helical" evidence="7">
    <location>
        <begin position="93"/>
        <end position="117"/>
    </location>
</feature>
<feature type="transmembrane region" description="Helical" evidence="7">
    <location>
        <begin position="216"/>
        <end position="244"/>
    </location>
</feature>
<keyword evidence="5 7" id="KW-1133">Transmembrane helix</keyword>
<dbReference type="GO" id="GO:0031460">
    <property type="term" value="P:glycine betaine transport"/>
    <property type="evidence" value="ECO:0007669"/>
    <property type="project" value="TreeGrafter"/>
</dbReference>
<dbReference type="Gene3D" id="1.10.3720.10">
    <property type="entry name" value="MetI-like"/>
    <property type="match status" value="1"/>
</dbReference>
<evidence type="ECO:0000256" key="1">
    <source>
        <dbReference type="ARBA" id="ARBA00004141"/>
    </source>
</evidence>
<dbReference type="SUPFAM" id="SSF161098">
    <property type="entry name" value="MetI-like"/>
    <property type="match status" value="1"/>
</dbReference>